<dbReference type="RefSeq" id="WP_132318150.1">
    <property type="nucleotide sequence ID" value="NZ_SMKR01000028.1"/>
</dbReference>
<dbReference type="AlphaFoldDB" id="A0A4R4XBI4"/>
<evidence type="ECO:0000259" key="6">
    <source>
        <dbReference type="Pfam" id="PF03328"/>
    </source>
</evidence>
<feature type="domain" description="HpcH/HpaI aldolase/citrate lyase" evidence="6">
    <location>
        <begin position="21"/>
        <end position="241"/>
    </location>
</feature>
<gene>
    <name evidence="7" type="ORF">E1218_08880</name>
</gene>
<dbReference type="PIRSF" id="PIRSF015582">
    <property type="entry name" value="Cit_lyase_B"/>
    <property type="match status" value="1"/>
</dbReference>
<dbReference type="Proteomes" id="UP000295172">
    <property type="component" value="Unassembled WGS sequence"/>
</dbReference>
<dbReference type="PANTHER" id="PTHR32308:SF0">
    <property type="entry name" value="HPCH_HPAI ALDOLASE_CITRATE LYASE DOMAIN-CONTAINING PROTEIN"/>
    <property type="match status" value="1"/>
</dbReference>
<protein>
    <submittedName>
        <fullName evidence="7">CoA ester lyase</fullName>
    </submittedName>
</protein>
<name>A0A4R4XBI4_9ACTN</name>
<evidence type="ECO:0000256" key="5">
    <source>
        <dbReference type="PIRSR" id="PIRSR015582-2"/>
    </source>
</evidence>
<evidence type="ECO:0000256" key="3">
    <source>
        <dbReference type="ARBA" id="ARBA00022842"/>
    </source>
</evidence>
<sequence length="304" mass="32745">MGSRFRHTALGDVMEFRNPGRSWLFVPGNNPKFLTKSRSCGADVLLLDIEDGVPPNDKETARRMVADELDEPGPAPVRFVRVNSWQSGLTDSDLATVVRAGVGGICLPKAEDAASVTRLAAALDDLEHERGLPPAGIKILAAIESAFALRNAYEIALASPRVVGLILGAEDLALDMGLFTNRKEEASDLLYARSSLVNATTAAKVMSVDGVYPHLHDPDGLVADAQRTVNLGFTGKSTFSPRQIDLIHEAFKPSTEELSFSARAVEEFERAERESVGSVVVDGQLIDLPIVMRARTVLARGELA</sequence>
<dbReference type="EMBL" id="SMKR01000028">
    <property type="protein sequence ID" value="TDD27895.1"/>
    <property type="molecule type" value="Genomic_DNA"/>
</dbReference>
<reference evidence="7 8" key="1">
    <citation type="submission" date="2019-02" db="EMBL/GenBank/DDBJ databases">
        <title>Draft genome sequences of novel Actinobacteria.</title>
        <authorList>
            <person name="Sahin N."/>
            <person name="Ay H."/>
            <person name="Saygin H."/>
        </authorList>
    </citation>
    <scope>NUCLEOTIDE SEQUENCE [LARGE SCALE GENOMIC DNA]</scope>
    <source>
        <strain evidence="7 8">16K104</strain>
    </source>
</reference>
<evidence type="ECO:0000313" key="8">
    <source>
        <dbReference type="Proteomes" id="UP000295172"/>
    </source>
</evidence>
<keyword evidence="7" id="KW-0456">Lyase</keyword>
<dbReference type="InterPro" id="IPR011206">
    <property type="entry name" value="Citrate_lyase_beta/mcl1/mcl2"/>
</dbReference>
<dbReference type="InterPro" id="IPR015813">
    <property type="entry name" value="Pyrv/PenolPyrv_kinase-like_dom"/>
</dbReference>
<evidence type="ECO:0000313" key="7">
    <source>
        <dbReference type="EMBL" id="TDD27895.1"/>
    </source>
</evidence>
<evidence type="ECO:0000256" key="4">
    <source>
        <dbReference type="PIRSR" id="PIRSR015582-1"/>
    </source>
</evidence>
<dbReference type="Gene3D" id="3.20.20.60">
    <property type="entry name" value="Phosphoenolpyruvate-binding domains"/>
    <property type="match status" value="1"/>
</dbReference>
<feature type="binding site" evidence="4">
    <location>
        <position position="144"/>
    </location>
    <ligand>
        <name>substrate</name>
    </ligand>
</feature>
<comment type="caution">
    <text evidence="7">The sequence shown here is derived from an EMBL/GenBank/DDBJ whole genome shotgun (WGS) entry which is preliminary data.</text>
</comment>
<evidence type="ECO:0000256" key="1">
    <source>
        <dbReference type="ARBA" id="ARBA00001946"/>
    </source>
</evidence>
<dbReference type="GO" id="GO:0000287">
    <property type="term" value="F:magnesium ion binding"/>
    <property type="evidence" value="ECO:0007669"/>
    <property type="project" value="TreeGrafter"/>
</dbReference>
<comment type="cofactor">
    <cofactor evidence="1">
        <name>Mg(2+)</name>
        <dbReference type="ChEBI" id="CHEBI:18420"/>
    </cofactor>
</comment>
<accession>A0A4R4XBI4</accession>
<dbReference type="PANTHER" id="PTHR32308">
    <property type="entry name" value="LYASE BETA SUBUNIT, PUTATIVE (AFU_ORTHOLOGUE AFUA_4G13030)-RELATED"/>
    <property type="match status" value="1"/>
</dbReference>
<evidence type="ECO:0000256" key="2">
    <source>
        <dbReference type="ARBA" id="ARBA00022723"/>
    </source>
</evidence>
<dbReference type="Pfam" id="PF03328">
    <property type="entry name" value="HpcH_HpaI"/>
    <property type="match status" value="1"/>
</dbReference>
<dbReference type="SUPFAM" id="SSF51621">
    <property type="entry name" value="Phosphoenolpyruvate/pyruvate domain"/>
    <property type="match status" value="1"/>
</dbReference>
<feature type="binding site" evidence="5">
    <location>
        <position position="144"/>
    </location>
    <ligand>
        <name>Mg(2+)</name>
        <dbReference type="ChEBI" id="CHEBI:18420"/>
    </ligand>
</feature>
<dbReference type="GO" id="GO:0006107">
    <property type="term" value="P:oxaloacetate metabolic process"/>
    <property type="evidence" value="ECO:0007669"/>
    <property type="project" value="TreeGrafter"/>
</dbReference>
<dbReference type="GO" id="GO:0016829">
    <property type="term" value="F:lyase activity"/>
    <property type="evidence" value="ECO:0007669"/>
    <property type="project" value="UniProtKB-KW"/>
</dbReference>
<dbReference type="OrthoDB" id="5172636at2"/>
<keyword evidence="8" id="KW-1185">Reference proteome</keyword>
<proteinExistence type="predicted"/>
<feature type="binding site" evidence="4">
    <location>
        <position position="81"/>
    </location>
    <ligand>
        <name>substrate</name>
    </ligand>
</feature>
<dbReference type="InterPro" id="IPR005000">
    <property type="entry name" value="Aldolase/citrate-lyase_domain"/>
</dbReference>
<dbReference type="InterPro" id="IPR040442">
    <property type="entry name" value="Pyrv_kinase-like_dom_sf"/>
</dbReference>
<keyword evidence="3 5" id="KW-0460">Magnesium</keyword>
<feature type="binding site" evidence="5">
    <location>
        <position position="171"/>
    </location>
    <ligand>
        <name>Mg(2+)</name>
        <dbReference type="ChEBI" id="CHEBI:18420"/>
    </ligand>
</feature>
<organism evidence="7 8">
    <name type="scientific">Kribbella turkmenica</name>
    <dbReference type="NCBI Taxonomy" id="2530375"/>
    <lineage>
        <taxon>Bacteria</taxon>
        <taxon>Bacillati</taxon>
        <taxon>Actinomycetota</taxon>
        <taxon>Actinomycetes</taxon>
        <taxon>Propionibacteriales</taxon>
        <taxon>Kribbellaceae</taxon>
        <taxon>Kribbella</taxon>
    </lineage>
</organism>
<keyword evidence="2 5" id="KW-0479">Metal-binding</keyword>